<proteinExistence type="inferred from homology"/>
<evidence type="ECO:0000313" key="8">
    <source>
        <dbReference type="Proteomes" id="UP000319143"/>
    </source>
</evidence>
<gene>
    <name evidence="7" type="primary">atsA_37</name>
    <name evidence="7" type="ORF">Poly41_27310</name>
</gene>
<dbReference type="EMBL" id="SJPV01000004">
    <property type="protein sequence ID" value="TWU38255.1"/>
    <property type="molecule type" value="Genomic_DNA"/>
</dbReference>
<feature type="chain" id="PRO_5022917264" evidence="5">
    <location>
        <begin position="25"/>
        <end position="478"/>
    </location>
</feature>
<dbReference type="GO" id="GO:0004065">
    <property type="term" value="F:arylsulfatase activity"/>
    <property type="evidence" value="ECO:0007669"/>
    <property type="project" value="UniProtKB-EC"/>
</dbReference>
<dbReference type="Gene3D" id="3.30.1120.10">
    <property type="match status" value="1"/>
</dbReference>
<keyword evidence="4" id="KW-0106">Calcium</keyword>
<comment type="caution">
    <text evidence="7">The sequence shown here is derived from an EMBL/GenBank/DDBJ whole genome shotgun (WGS) entry which is preliminary data.</text>
</comment>
<comment type="similarity">
    <text evidence="1">Belongs to the sulfatase family.</text>
</comment>
<reference evidence="7 8" key="1">
    <citation type="submission" date="2019-02" db="EMBL/GenBank/DDBJ databases">
        <title>Deep-cultivation of Planctomycetes and their phenomic and genomic characterization uncovers novel biology.</title>
        <authorList>
            <person name="Wiegand S."/>
            <person name="Jogler M."/>
            <person name="Boedeker C."/>
            <person name="Pinto D."/>
            <person name="Vollmers J."/>
            <person name="Rivas-Marin E."/>
            <person name="Kohn T."/>
            <person name="Peeters S.H."/>
            <person name="Heuer A."/>
            <person name="Rast P."/>
            <person name="Oberbeckmann S."/>
            <person name="Bunk B."/>
            <person name="Jeske O."/>
            <person name="Meyerdierks A."/>
            <person name="Storesund J.E."/>
            <person name="Kallscheuer N."/>
            <person name="Luecker S."/>
            <person name="Lage O.M."/>
            <person name="Pohl T."/>
            <person name="Merkel B.J."/>
            <person name="Hornburger P."/>
            <person name="Mueller R.-W."/>
            <person name="Bruemmer F."/>
            <person name="Labrenz M."/>
            <person name="Spormann A.M."/>
            <person name="Op Den Camp H."/>
            <person name="Overmann J."/>
            <person name="Amann R."/>
            <person name="Jetten M.S.M."/>
            <person name="Mascher T."/>
            <person name="Medema M.H."/>
            <person name="Devos D.P."/>
            <person name="Kaster A.-K."/>
            <person name="Ovreas L."/>
            <person name="Rohde M."/>
            <person name="Galperin M.Y."/>
            <person name="Jogler C."/>
        </authorList>
    </citation>
    <scope>NUCLEOTIDE SEQUENCE [LARGE SCALE GENOMIC DNA]</scope>
    <source>
        <strain evidence="7 8">Poly41</strain>
    </source>
</reference>
<organism evidence="7 8">
    <name type="scientific">Novipirellula artificiosorum</name>
    <dbReference type="NCBI Taxonomy" id="2528016"/>
    <lineage>
        <taxon>Bacteria</taxon>
        <taxon>Pseudomonadati</taxon>
        <taxon>Planctomycetota</taxon>
        <taxon>Planctomycetia</taxon>
        <taxon>Pirellulales</taxon>
        <taxon>Pirellulaceae</taxon>
        <taxon>Novipirellula</taxon>
    </lineage>
</organism>
<dbReference type="InterPro" id="IPR050738">
    <property type="entry name" value="Sulfatase"/>
</dbReference>
<protein>
    <submittedName>
        <fullName evidence="7">Arylsulfatase</fullName>
        <ecNumber evidence="7">3.1.6.1</ecNumber>
    </submittedName>
</protein>
<evidence type="ECO:0000256" key="4">
    <source>
        <dbReference type="ARBA" id="ARBA00022837"/>
    </source>
</evidence>
<evidence type="ECO:0000313" key="7">
    <source>
        <dbReference type="EMBL" id="TWU38255.1"/>
    </source>
</evidence>
<dbReference type="Proteomes" id="UP000319143">
    <property type="component" value="Unassembled WGS sequence"/>
</dbReference>
<dbReference type="GO" id="GO:0046872">
    <property type="term" value="F:metal ion binding"/>
    <property type="evidence" value="ECO:0007669"/>
    <property type="project" value="UniProtKB-KW"/>
</dbReference>
<keyword evidence="8" id="KW-1185">Reference proteome</keyword>
<feature type="signal peptide" evidence="5">
    <location>
        <begin position="1"/>
        <end position="24"/>
    </location>
</feature>
<dbReference type="InterPro" id="IPR024607">
    <property type="entry name" value="Sulfatase_CS"/>
</dbReference>
<keyword evidence="5" id="KW-0732">Signal</keyword>
<evidence type="ECO:0000256" key="5">
    <source>
        <dbReference type="SAM" id="SignalP"/>
    </source>
</evidence>
<dbReference type="RefSeq" id="WP_146526596.1">
    <property type="nucleotide sequence ID" value="NZ_SJPV01000004.1"/>
</dbReference>
<sequence length="478" mass="52657" precursor="true">MNMTRSTPRIALLLTAAMAAMASAAEQPNLIILFADDLGYGELSCQGNPEIPTPHIDSIANHGVRFTAGYVAGPNCSPSRAGLLTGRIPTRFGYEFNPIGAVNEQPGIGLPAAEVTIAETLQNAGYTTGLIGKWHQGGTADFHPFRHGFDEFFGFMHEGHYFVPPPYQGVTTMLRRKTLPGGMTGRWVGKKGLIYTDHMGGNEPDYDADNPITRGGQPVVETEYLTDALTREAVDFIDRHDDKPFFLYLAYNAVHSPLQGAKAYMEKFSHIEDLHRRIFAAMLANLDDSVGAVMKQLRQSGLEENTIVFFLSDNGGPTRELTSSNLPLRGSKGTMYEGGLRVPFMVQWKATIPPGQVYAKPVSSFDIYATAAANSVGVAAPNQIEGVDLIPFLTGKDDGIPHETLFWRQGDKAALRHGNWKLVRMGERKAPGDARWELYDLTKDLSEQTNLAESHRERLAELVELWERMNGEMSPPLF</sequence>
<feature type="domain" description="Sulfatase N-terminal" evidence="6">
    <location>
        <begin position="28"/>
        <end position="372"/>
    </location>
</feature>
<dbReference type="PANTHER" id="PTHR42693">
    <property type="entry name" value="ARYLSULFATASE FAMILY MEMBER"/>
    <property type="match status" value="1"/>
</dbReference>
<accession>A0A5C6DPU7</accession>
<dbReference type="EC" id="3.1.6.1" evidence="7"/>
<keyword evidence="2" id="KW-0479">Metal-binding</keyword>
<dbReference type="InterPro" id="IPR000917">
    <property type="entry name" value="Sulfatase_N"/>
</dbReference>
<dbReference type="SUPFAM" id="SSF53649">
    <property type="entry name" value="Alkaline phosphatase-like"/>
    <property type="match status" value="1"/>
</dbReference>
<evidence type="ECO:0000256" key="2">
    <source>
        <dbReference type="ARBA" id="ARBA00022723"/>
    </source>
</evidence>
<dbReference type="Pfam" id="PF00884">
    <property type="entry name" value="Sulfatase"/>
    <property type="match status" value="1"/>
</dbReference>
<keyword evidence="3 7" id="KW-0378">Hydrolase</keyword>
<dbReference type="AlphaFoldDB" id="A0A5C6DPU7"/>
<name>A0A5C6DPU7_9BACT</name>
<dbReference type="Gene3D" id="3.40.720.10">
    <property type="entry name" value="Alkaline Phosphatase, subunit A"/>
    <property type="match status" value="1"/>
</dbReference>
<evidence type="ECO:0000256" key="3">
    <source>
        <dbReference type="ARBA" id="ARBA00022801"/>
    </source>
</evidence>
<evidence type="ECO:0000256" key="1">
    <source>
        <dbReference type="ARBA" id="ARBA00008779"/>
    </source>
</evidence>
<dbReference type="PANTHER" id="PTHR42693:SF53">
    <property type="entry name" value="ENDO-4-O-SULFATASE"/>
    <property type="match status" value="1"/>
</dbReference>
<evidence type="ECO:0000259" key="6">
    <source>
        <dbReference type="Pfam" id="PF00884"/>
    </source>
</evidence>
<dbReference type="OrthoDB" id="9783154at2"/>
<dbReference type="InterPro" id="IPR017850">
    <property type="entry name" value="Alkaline_phosphatase_core_sf"/>
</dbReference>
<dbReference type="PROSITE" id="PS00149">
    <property type="entry name" value="SULFATASE_2"/>
    <property type="match status" value="1"/>
</dbReference>